<dbReference type="SUPFAM" id="SSF53474">
    <property type="entry name" value="alpha/beta-Hydrolases"/>
    <property type="match status" value="1"/>
</dbReference>
<organism evidence="5 6">
    <name type="scientific">Daedalea quercina L-15889</name>
    <dbReference type="NCBI Taxonomy" id="1314783"/>
    <lineage>
        <taxon>Eukaryota</taxon>
        <taxon>Fungi</taxon>
        <taxon>Dikarya</taxon>
        <taxon>Basidiomycota</taxon>
        <taxon>Agaricomycotina</taxon>
        <taxon>Agaricomycetes</taxon>
        <taxon>Polyporales</taxon>
        <taxon>Fomitopsis</taxon>
    </lineage>
</organism>
<dbReference type="InterPro" id="IPR029058">
    <property type="entry name" value="AB_hydrolase_fold"/>
</dbReference>
<dbReference type="InterPro" id="IPR002018">
    <property type="entry name" value="CarbesteraseB"/>
</dbReference>
<protein>
    <recommendedName>
        <fullName evidence="3">Carboxylic ester hydrolase</fullName>
        <ecNumber evidence="3">3.1.1.-</ecNumber>
    </recommendedName>
</protein>
<proteinExistence type="inferred from homology"/>
<dbReference type="PANTHER" id="PTHR43918">
    <property type="entry name" value="ACETYLCHOLINESTERASE"/>
    <property type="match status" value="1"/>
</dbReference>
<feature type="chain" id="PRO_5007748598" description="Carboxylic ester hydrolase" evidence="3">
    <location>
        <begin position="26"/>
        <end position="569"/>
    </location>
</feature>
<keyword evidence="2 3" id="KW-0378">Hydrolase</keyword>
<reference evidence="5 6" key="1">
    <citation type="journal article" date="2016" name="Mol. Biol. Evol.">
        <title>Comparative Genomics of Early-Diverging Mushroom-Forming Fungi Provides Insights into the Origins of Lignocellulose Decay Capabilities.</title>
        <authorList>
            <person name="Nagy L.G."/>
            <person name="Riley R."/>
            <person name="Tritt A."/>
            <person name="Adam C."/>
            <person name="Daum C."/>
            <person name="Floudas D."/>
            <person name="Sun H."/>
            <person name="Yadav J.S."/>
            <person name="Pangilinan J."/>
            <person name="Larsson K.H."/>
            <person name="Matsuura K."/>
            <person name="Barry K."/>
            <person name="Labutti K."/>
            <person name="Kuo R."/>
            <person name="Ohm R.A."/>
            <person name="Bhattacharya S.S."/>
            <person name="Shirouzu T."/>
            <person name="Yoshinaga Y."/>
            <person name="Martin F.M."/>
            <person name="Grigoriev I.V."/>
            <person name="Hibbett D.S."/>
        </authorList>
    </citation>
    <scope>NUCLEOTIDE SEQUENCE [LARGE SCALE GENOMIC DNA]</scope>
    <source>
        <strain evidence="5 6">L-15889</strain>
    </source>
</reference>
<evidence type="ECO:0000256" key="2">
    <source>
        <dbReference type="ARBA" id="ARBA00022801"/>
    </source>
</evidence>
<dbReference type="OrthoDB" id="408631at2759"/>
<keyword evidence="3" id="KW-0732">Signal</keyword>
<dbReference type="PANTHER" id="PTHR43918:SF4">
    <property type="entry name" value="CARBOXYLIC ESTER HYDROLASE"/>
    <property type="match status" value="1"/>
</dbReference>
<dbReference type="GO" id="GO:0052689">
    <property type="term" value="F:carboxylic ester hydrolase activity"/>
    <property type="evidence" value="ECO:0007669"/>
    <property type="project" value="TreeGrafter"/>
</dbReference>
<dbReference type="PROSITE" id="PS00122">
    <property type="entry name" value="CARBOXYLESTERASE_B_1"/>
    <property type="match status" value="1"/>
</dbReference>
<dbReference type="ESTHER" id="9aphy-a0a165umj9">
    <property type="family name" value="Fungal_carboxylesterase_lipase"/>
</dbReference>
<sequence>MIASAISLTTCFLAVAGAIIGHGAAASAEAVLPNATTLNGTYVGLYSPGYDQDSFLGIPYAQPPVGDLRFANPRSLNTSFDGNRNATSYSSECVGYGTDQWGYPISEDCLYMNVIRPANYSSYGEPLPVGVWIHGGGFYEGGSRDLRYNLSFIVQNSVAIDKPFIGVSFNYRLSAWGFLASGLLAGEGISNMGLRDQRLALHWIQENIGAFGGDPAKVTIWGESAGAMSVGFHIIAYNGRDDNLFRGAIMESGNSVQPNAQFTADYFDAQSQAIVDSVNCTAAFDVLGCLRDVPFDTLNTAINTTNATGWVPTLDGDFIAKFPSQQLDSGNYVHVPIISGANSDEGTAFGPQGINTTEQFLAYLEAGGTRFAPLAPALADLILNAYPDNPCEGIPADLGCTRLNNSYGLEYRRTSAYAGDAVFIGPRRFQCQTWTAGGTPAYCFRFNTRPNGVPIELGVTHFQEVAFVFDNTNGYGYDVAPDPFAGEPESYFALAKLMSNSWASFIHDLDPNSFRLNDTVTPQWPVYDNADPQDFVFDANVTELAYPESDTFRADGISTIMSLFRVYHR</sequence>
<evidence type="ECO:0000256" key="3">
    <source>
        <dbReference type="RuleBase" id="RU361235"/>
    </source>
</evidence>
<dbReference type="EC" id="3.1.1.-" evidence="3"/>
<comment type="similarity">
    <text evidence="1 3">Belongs to the type-B carboxylesterase/lipase family.</text>
</comment>
<dbReference type="EMBL" id="KV429032">
    <property type="protein sequence ID" value="KZT75141.1"/>
    <property type="molecule type" value="Genomic_DNA"/>
</dbReference>
<evidence type="ECO:0000259" key="4">
    <source>
        <dbReference type="Pfam" id="PF00135"/>
    </source>
</evidence>
<dbReference type="InterPro" id="IPR050654">
    <property type="entry name" value="AChE-related_enzymes"/>
</dbReference>
<dbReference type="AlphaFoldDB" id="A0A165UMJ9"/>
<keyword evidence="6" id="KW-1185">Reference proteome</keyword>
<dbReference type="Gene3D" id="3.40.50.1820">
    <property type="entry name" value="alpha/beta hydrolase"/>
    <property type="match status" value="1"/>
</dbReference>
<dbReference type="Proteomes" id="UP000076727">
    <property type="component" value="Unassembled WGS sequence"/>
</dbReference>
<feature type="signal peptide" evidence="3">
    <location>
        <begin position="1"/>
        <end position="25"/>
    </location>
</feature>
<gene>
    <name evidence="5" type="ORF">DAEQUDRAFT_807384</name>
</gene>
<dbReference type="InterPro" id="IPR019826">
    <property type="entry name" value="Carboxylesterase_B_AS"/>
</dbReference>
<feature type="domain" description="Carboxylesterase type B" evidence="4">
    <location>
        <begin position="37"/>
        <end position="536"/>
    </location>
</feature>
<evidence type="ECO:0000313" key="6">
    <source>
        <dbReference type="Proteomes" id="UP000076727"/>
    </source>
</evidence>
<name>A0A165UMJ9_9APHY</name>
<evidence type="ECO:0000256" key="1">
    <source>
        <dbReference type="ARBA" id="ARBA00005964"/>
    </source>
</evidence>
<dbReference type="Pfam" id="PF00135">
    <property type="entry name" value="COesterase"/>
    <property type="match status" value="1"/>
</dbReference>
<dbReference type="STRING" id="1314783.A0A165UMJ9"/>
<evidence type="ECO:0000313" key="5">
    <source>
        <dbReference type="EMBL" id="KZT75141.1"/>
    </source>
</evidence>
<accession>A0A165UMJ9</accession>